<accession>A0A644U8D4</accession>
<keyword evidence="1" id="KW-0812">Transmembrane</keyword>
<proteinExistence type="predicted"/>
<dbReference type="Gene3D" id="3.30.300.250">
    <property type="match status" value="1"/>
</dbReference>
<dbReference type="AlphaFoldDB" id="A0A644U8D4"/>
<comment type="caution">
    <text evidence="2">The sequence shown here is derived from an EMBL/GenBank/DDBJ whole genome shotgun (WGS) entry which is preliminary data.</text>
</comment>
<organism evidence="2">
    <name type="scientific">bioreactor metagenome</name>
    <dbReference type="NCBI Taxonomy" id="1076179"/>
    <lineage>
        <taxon>unclassified sequences</taxon>
        <taxon>metagenomes</taxon>
        <taxon>ecological metagenomes</taxon>
    </lineage>
</organism>
<gene>
    <name evidence="2" type="ORF">SDC9_21012</name>
</gene>
<dbReference type="EMBL" id="VSSQ01000086">
    <property type="protein sequence ID" value="MPL75190.1"/>
    <property type="molecule type" value="Genomic_DNA"/>
</dbReference>
<protein>
    <submittedName>
        <fullName evidence="2">Uncharacterized protein</fullName>
    </submittedName>
</protein>
<name>A0A644U8D4_9ZZZZ</name>
<evidence type="ECO:0000256" key="1">
    <source>
        <dbReference type="SAM" id="Phobius"/>
    </source>
</evidence>
<dbReference type="PROSITE" id="PS51257">
    <property type="entry name" value="PROKAR_LIPOPROTEIN"/>
    <property type="match status" value="1"/>
</dbReference>
<feature type="transmembrane region" description="Helical" evidence="1">
    <location>
        <begin position="12"/>
        <end position="30"/>
    </location>
</feature>
<keyword evidence="1" id="KW-1133">Transmembrane helix</keyword>
<evidence type="ECO:0000313" key="2">
    <source>
        <dbReference type="EMBL" id="MPL75190.1"/>
    </source>
</evidence>
<reference evidence="2" key="1">
    <citation type="submission" date="2019-08" db="EMBL/GenBank/DDBJ databases">
        <authorList>
            <person name="Kucharzyk K."/>
            <person name="Murdoch R.W."/>
            <person name="Higgins S."/>
            <person name="Loffler F."/>
        </authorList>
    </citation>
    <scope>NUCLEOTIDE SEQUENCE</scope>
</reference>
<sequence>MKNLNRQYQSLNSVFGLMILISIIAILFAGCSDQQSLESLLQQTASELNKSCPRYIDRETRLDNVKFVQKRAILYNYTLVNIEKKEMDINGFKSYFEPTLIEGAKNNPDLAFFREQSVTMIFNYNDKNGINLFTFEITPDKYQN</sequence>
<keyword evidence="1" id="KW-0472">Membrane</keyword>